<name>A0A6A0AG78_HAELA</name>
<dbReference type="Proteomes" id="UP000485058">
    <property type="component" value="Unassembled WGS sequence"/>
</dbReference>
<evidence type="ECO:0000259" key="1">
    <source>
        <dbReference type="Pfam" id="PF06743"/>
    </source>
</evidence>
<accession>A0A6A0AG78</accession>
<dbReference type="GO" id="GO:0016301">
    <property type="term" value="F:kinase activity"/>
    <property type="evidence" value="ECO:0007669"/>
    <property type="project" value="UniProtKB-KW"/>
</dbReference>
<keyword evidence="2" id="KW-0808">Transferase</keyword>
<comment type="caution">
    <text evidence="2">The sequence shown here is derived from an EMBL/GenBank/DDBJ whole genome shotgun (WGS) entry which is preliminary data.</text>
</comment>
<feature type="non-terminal residue" evidence="2">
    <location>
        <position position="163"/>
    </location>
</feature>
<dbReference type="AlphaFoldDB" id="A0A6A0AG78"/>
<reference evidence="2 3" key="1">
    <citation type="submission" date="2020-02" db="EMBL/GenBank/DDBJ databases">
        <title>Draft genome sequence of Haematococcus lacustris strain NIES-144.</title>
        <authorList>
            <person name="Morimoto D."/>
            <person name="Nakagawa S."/>
            <person name="Yoshida T."/>
            <person name="Sawayama S."/>
        </authorList>
    </citation>
    <scope>NUCLEOTIDE SEQUENCE [LARGE SCALE GENOMIC DNA]</scope>
    <source>
        <strain evidence="2 3">NIES-144</strain>
    </source>
</reference>
<feature type="non-terminal residue" evidence="2">
    <location>
        <position position="1"/>
    </location>
</feature>
<feature type="domain" description="FAST kinase leucine-rich" evidence="1">
    <location>
        <begin position="3"/>
        <end position="55"/>
    </location>
</feature>
<evidence type="ECO:0000313" key="2">
    <source>
        <dbReference type="EMBL" id="GFH31939.1"/>
    </source>
</evidence>
<dbReference type="Pfam" id="PF06743">
    <property type="entry name" value="FAST_1"/>
    <property type="match status" value="1"/>
</dbReference>
<evidence type="ECO:0000313" key="3">
    <source>
        <dbReference type="Proteomes" id="UP000485058"/>
    </source>
</evidence>
<gene>
    <name evidence="2" type="ORF">HaLaN_31073</name>
</gene>
<dbReference type="InterPro" id="IPR010622">
    <property type="entry name" value="FAST_Leu-rich"/>
</dbReference>
<dbReference type="EMBL" id="BLLF01006089">
    <property type="protein sequence ID" value="GFH31939.1"/>
    <property type="molecule type" value="Genomic_DNA"/>
</dbReference>
<sequence length="163" mass="17389">GLAQLHHRPADGQLLPGLAAWVVDHSSSMNARDVVMVLHSCCSLGQAPPDLVNSLASRAAHIPRTFTPHAIATLLRCLATAPPDTLEGAWPQQLDPARTVAATPLAPPPLRLAPSLRLPQPALNRQLGPRLLLGMRRSLCCCRGHPAPPPSPLARQRSSVQRP</sequence>
<protein>
    <submittedName>
        <fullName evidence="2">FAST kinase-like protein, subdomain 1</fullName>
    </submittedName>
</protein>
<keyword evidence="3" id="KW-1185">Reference proteome</keyword>
<keyword evidence="2" id="KW-0418">Kinase</keyword>
<proteinExistence type="predicted"/>
<organism evidence="2 3">
    <name type="scientific">Haematococcus lacustris</name>
    <name type="common">Green alga</name>
    <name type="synonym">Haematococcus pluvialis</name>
    <dbReference type="NCBI Taxonomy" id="44745"/>
    <lineage>
        <taxon>Eukaryota</taxon>
        <taxon>Viridiplantae</taxon>
        <taxon>Chlorophyta</taxon>
        <taxon>core chlorophytes</taxon>
        <taxon>Chlorophyceae</taxon>
        <taxon>CS clade</taxon>
        <taxon>Chlamydomonadales</taxon>
        <taxon>Haematococcaceae</taxon>
        <taxon>Haematococcus</taxon>
    </lineage>
</organism>
<dbReference type="GO" id="GO:0044528">
    <property type="term" value="P:regulation of mitochondrial mRNA stability"/>
    <property type="evidence" value="ECO:0007669"/>
    <property type="project" value="InterPro"/>
</dbReference>